<evidence type="ECO:0000256" key="4">
    <source>
        <dbReference type="ARBA" id="ARBA00022729"/>
    </source>
</evidence>
<protein>
    <recommendedName>
        <fullName evidence="11">Cytokine receptor-like factor 2</fullName>
    </recommendedName>
    <alternativeName>
        <fullName evidence="12">Thymic stromal lymphopoietin protein receptor</fullName>
    </alternativeName>
</protein>
<accession>A0A8D2DX89</accession>
<feature type="transmembrane region" description="Helical" evidence="14">
    <location>
        <begin position="120"/>
        <end position="140"/>
    </location>
</feature>
<proteinExistence type="inferred from homology"/>
<dbReference type="PANTHER" id="PTHR23037">
    <property type="entry name" value="CYTOKINE RECEPTOR"/>
    <property type="match status" value="1"/>
</dbReference>
<evidence type="ECO:0000256" key="14">
    <source>
        <dbReference type="SAM" id="Phobius"/>
    </source>
</evidence>
<keyword evidence="6 14" id="KW-0472">Membrane</keyword>
<evidence type="ECO:0000259" key="15">
    <source>
        <dbReference type="PROSITE" id="PS50853"/>
    </source>
</evidence>
<dbReference type="InterPro" id="IPR036116">
    <property type="entry name" value="FN3_sf"/>
</dbReference>
<keyword evidence="4" id="KW-0732">Signal</keyword>
<keyword evidence="7" id="KW-1015">Disulfide bond</keyword>
<sequence length="256" mass="28833">MSDYLKPKSPKDVQFLWHSEGVSVTCSDLPYPGLLYEVQYRSSFDAEWQSKEERTCNVTLGGLDTHKCYSFRTRVKTTETMYGPQATPSDWSEVTHWKRAELRDSCQEARGPPRTWSPKLVVVSSAVTLLTVSLLLLSLWKLQRVKKLLMPRVPDPKGTFPGLFEQHQGNFQEWIRDTQNVVPPKKAEQDRHLEETLVVHLLKTEPEEPRTLGLPSREAAAPGGAPRLPPQAPEGGAVVVLGDLAFVMSDGCYMML</sequence>
<evidence type="ECO:0000256" key="2">
    <source>
        <dbReference type="ARBA" id="ARBA00008159"/>
    </source>
</evidence>
<dbReference type="Ensembl" id="ENSSVLT00005035137.1">
    <property type="protein sequence ID" value="ENSSVLP00005031641.1"/>
    <property type="gene ID" value="ENSSVLG00005024885.1"/>
</dbReference>
<dbReference type="InterPro" id="IPR013783">
    <property type="entry name" value="Ig-like_fold"/>
</dbReference>
<name>A0A8D2DX89_SCIVU</name>
<keyword evidence="8" id="KW-0675">Receptor</keyword>
<evidence type="ECO:0000256" key="6">
    <source>
        <dbReference type="ARBA" id="ARBA00023136"/>
    </source>
</evidence>
<dbReference type="SUPFAM" id="SSF49265">
    <property type="entry name" value="Fibronectin type III"/>
    <property type="match status" value="1"/>
</dbReference>
<evidence type="ECO:0000256" key="7">
    <source>
        <dbReference type="ARBA" id="ARBA00023157"/>
    </source>
</evidence>
<dbReference type="GeneTree" id="ENSGT00510000049974"/>
<dbReference type="PROSITE" id="PS50853">
    <property type="entry name" value="FN3"/>
    <property type="match status" value="1"/>
</dbReference>
<evidence type="ECO:0000256" key="13">
    <source>
        <dbReference type="SAM" id="MobiDB-lite"/>
    </source>
</evidence>
<evidence type="ECO:0000256" key="5">
    <source>
        <dbReference type="ARBA" id="ARBA00022989"/>
    </source>
</evidence>
<dbReference type="InterPro" id="IPR048648">
    <property type="entry name" value="CRLF2-like_D2"/>
</dbReference>
<organism evidence="16 17">
    <name type="scientific">Sciurus vulgaris</name>
    <name type="common">Eurasian red squirrel</name>
    <dbReference type="NCBI Taxonomy" id="55149"/>
    <lineage>
        <taxon>Eukaryota</taxon>
        <taxon>Metazoa</taxon>
        <taxon>Chordata</taxon>
        <taxon>Craniata</taxon>
        <taxon>Vertebrata</taxon>
        <taxon>Euteleostomi</taxon>
        <taxon>Mammalia</taxon>
        <taxon>Eutheria</taxon>
        <taxon>Euarchontoglires</taxon>
        <taxon>Glires</taxon>
        <taxon>Rodentia</taxon>
        <taxon>Sciuromorpha</taxon>
        <taxon>Sciuridae</taxon>
        <taxon>Sciurinae</taxon>
        <taxon>Sciurini</taxon>
        <taxon>Sciurus</taxon>
    </lineage>
</organism>
<evidence type="ECO:0000256" key="11">
    <source>
        <dbReference type="ARBA" id="ARBA00068087"/>
    </source>
</evidence>
<dbReference type="PANTHER" id="PTHR23037:SF47">
    <property type="entry name" value="INTERLEUKIN 2 RECEPTOR SUBUNIT GAMMA"/>
    <property type="match status" value="1"/>
</dbReference>
<dbReference type="Pfam" id="PF21605">
    <property type="entry name" value="CRLF2-like_D2"/>
    <property type="match status" value="1"/>
</dbReference>
<reference evidence="16" key="1">
    <citation type="submission" date="2025-08" db="UniProtKB">
        <authorList>
            <consortium name="Ensembl"/>
        </authorList>
    </citation>
    <scope>IDENTIFICATION</scope>
</reference>
<evidence type="ECO:0000256" key="10">
    <source>
        <dbReference type="ARBA" id="ARBA00058201"/>
    </source>
</evidence>
<keyword evidence="9" id="KW-0325">Glycoprotein</keyword>
<dbReference type="Proteomes" id="UP000694564">
    <property type="component" value="Chromosome X"/>
</dbReference>
<reference evidence="16" key="2">
    <citation type="submission" date="2025-09" db="UniProtKB">
        <authorList>
            <consortium name="Ensembl"/>
        </authorList>
    </citation>
    <scope>IDENTIFICATION</scope>
</reference>
<dbReference type="GO" id="GO:0004896">
    <property type="term" value="F:cytokine receptor activity"/>
    <property type="evidence" value="ECO:0007669"/>
    <property type="project" value="TreeGrafter"/>
</dbReference>
<evidence type="ECO:0000313" key="17">
    <source>
        <dbReference type="Proteomes" id="UP000694564"/>
    </source>
</evidence>
<dbReference type="FunFam" id="2.60.40.10:FF:001547">
    <property type="entry name" value="Cytokine receptor-like factor 2"/>
    <property type="match status" value="1"/>
</dbReference>
<evidence type="ECO:0000256" key="3">
    <source>
        <dbReference type="ARBA" id="ARBA00022692"/>
    </source>
</evidence>
<evidence type="ECO:0000256" key="12">
    <source>
        <dbReference type="ARBA" id="ARBA00077227"/>
    </source>
</evidence>
<evidence type="ECO:0000313" key="16">
    <source>
        <dbReference type="Ensembl" id="ENSSVLP00005031641.1"/>
    </source>
</evidence>
<dbReference type="AlphaFoldDB" id="A0A8D2DX89"/>
<dbReference type="CDD" id="cd00063">
    <property type="entry name" value="FN3"/>
    <property type="match status" value="1"/>
</dbReference>
<keyword evidence="17" id="KW-1185">Reference proteome</keyword>
<comment type="function">
    <text evidence="10">Receptor for thymic stromal lymphopoietin (TSLP). Forms a functional complex with TSLP and IL7R which is capable of stimulating cell proliferation through activation of STAT3 and STAT5. Also activates JAK2. Implicated in the development of the hematopoietic system.</text>
</comment>
<keyword evidence="3 14" id="KW-0812">Transmembrane</keyword>
<evidence type="ECO:0000256" key="8">
    <source>
        <dbReference type="ARBA" id="ARBA00023170"/>
    </source>
</evidence>
<dbReference type="InterPro" id="IPR003961">
    <property type="entry name" value="FN3_dom"/>
</dbReference>
<evidence type="ECO:0000256" key="1">
    <source>
        <dbReference type="ARBA" id="ARBA00004479"/>
    </source>
</evidence>
<comment type="subcellular location">
    <subcellularLocation>
        <location evidence="1">Membrane</location>
        <topology evidence="1">Single-pass type I membrane protein</topology>
    </subcellularLocation>
</comment>
<evidence type="ECO:0000256" key="9">
    <source>
        <dbReference type="ARBA" id="ARBA00023180"/>
    </source>
</evidence>
<dbReference type="Gene3D" id="2.60.40.10">
    <property type="entry name" value="Immunoglobulins"/>
    <property type="match status" value="1"/>
</dbReference>
<dbReference type="GO" id="GO:0009897">
    <property type="term" value="C:external side of plasma membrane"/>
    <property type="evidence" value="ECO:0007669"/>
    <property type="project" value="TreeGrafter"/>
</dbReference>
<comment type="similarity">
    <text evidence="2">Belongs to the type I cytokine receptor family. Type 5 subfamily.</text>
</comment>
<keyword evidence="5 14" id="KW-1133">Transmembrane helix</keyword>
<feature type="region of interest" description="Disordered" evidence="13">
    <location>
        <begin position="208"/>
        <end position="230"/>
    </location>
</feature>
<feature type="domain" description="Fibronectin type-III" evidence="15">
    <location>
        <begin position="6"/>
        <end position="100"/>
    </location>
</feature>